<dbReference type="STRING" id="1121409.SAMN02745124_04260"/>
<dbReference type="AlphaFoldDB" id="A0A1M5YNU5"/>
<accession>A0A1M5YNU5</accession>
<feature type="transmembrane region" description="Helical" evidence="6">
    <location>
        <begin position="30"/>
        <end position="49"/>
    </location>
</feature>
<dbReference type="Proteomes" id="UP000184139">
    <property type="component" value="Unassembled WGS sequence"/>
</dbReference>
<keyword evidence="2" id="KW-1003">Cell membrane</keyword>
<dbReference type="GO" id="GO:0005886">
    <property type="term" value="C:plasma membrane"/>
    <property type="evidence" value="ECO:0007669"/>
    <property type="project" value="UniProtKB-SubCell"/>
</dbReference>
<evidence type="ECO:0000313" key="7">
    <source>
        <dbReference type="EMBL" id="SHI13558.1"/>
    </source>
</evidence>
<evidence type="ECO:0008006" key="9">
    <source>
        <dbReference type="Google" id="ProtNLM"/>
    </source>
</evidence>
<organism evidence="7 8">
    <name type="scientific">Desulfofustis glycolicus DSM 9705</name>
    <dbReference type="NCBI Taxonomy" id="1121409"/>
    <lineage>
        <taxon>Bacteria</taxon>
        <taxon>Pseudomonadati</taxon>
        <taxon>Thermodesulfobacteriota</taxon>
        <taxon>Desulfobulbia</taxon>
        <taxon>Desulfobulbales</taxon>
        <taxon>Desulfocapsaceae</taxon>
        <taxon>Desulfofustis</taxon>
    </lineage>
</organism>
<feature type="transmembrane region" description="Helical" evidence="6">
    <location>
        <begin position="127"/>
        <end position="151"/>
    </location>
</feature>
<protein>
    <recommendedName>
        <fullName evidence="9">Membrane protein involved in the export of O-antigen and teichoic acid</fullName>
    </recommendedName>
</protein>
<evidence type="ECO:0000256" key="5">
    <source>
        <dbReference type="ARBA" id="ARBA00023136"/>
    </source>
</evidence>
<keyword evidence="3 6" id="KW-0812">Transmembrane</keyword>
<feature type="transmembrane region" description="Helical" evidence="6">
    <location>
        <begin position="157"/>
        <end position="180"/>
    </location>
</feature>
<evidence type="ECO:0000256" key="4">
    <source>
        <dbReference type="ARBA" id="ARBA00022989"/>
    </source>
</evidence>
<name>A0A1M5YNU5_9BACT</name>
<evidence type="ECO:0000256" key="6">
    <source>
        <dbReference type="SAM" id="Phobius"/>
    </source>
</evidence>
<keyword evidence="8" id="KW-1185">Reference proteome</keyword>
<reference evidence="7 8" key="1">
    <citation type="submission" date="2016-11" db="EMBL/GenBank/DDBJ databases">
        <authorList>
            <person name="Jaros S."/>
            <person name="Januszkiewicz K."/>
            <person name="Wedrychowicz H."/>
        </authorList>
    </citation>
    <scope>NUCLEOTIDE SEQUENCE [LARGE SCALE GENOMIC DNA]</scope>
    <source>
        <strain evidence="7 8">DSM 9705</strain>
    </source>
</reference>
<dbReference type="PANTHER" id="PTHR30250:SF11">
    <property type="entry name" value="O-ANTIGEN TRANSPORTER-RELATED"/>
    <property type="match status" value="1"/>
</dbReference>
<feature type="transmembrane region" description="Helical" evidence="6">
    <location>
        <begin position="234"/>
        <end position="254"/>
    </location>
</feature>
<comment type="subcellular location">
    <subcellularLocation>
        <location evidence="1">Cell membrane</location>
        <topology evidence="1">Multi-pass membrane protein</topology>
    </subcellularLocation>
</comment>
<dbReference type="EMBL" id="FQXS01000045">
    <property type="protein sequence ID" value="SHI13558.1"/>
    <property type="molecule type" value="Genomic_DNA"/>
</dbReference>
<gene>
    <name evidence="7" type="ORF">SAMN02745124_04260</name>
</gene>
<evidence type="ECO:0000256" key="2">
    <source>
        <dbReference type="ARBA" id="ARBA00022475"/>
    </source>
</evidence>
<feature type="transmembrane region" description="Helical" evidence="6">
    <location>
        <begin position="192"/>
        <end position="222"/>
    </location>
</feature>
<feature type="transmembrane region" description="Helical" evidence="6">
    <location>
        <begin position="61"/>
        <end position="81"/>
    </location>
</feature>
<evidence type="ECO:0000313" key="8">
    <source>
        <dbReference type="Proteomes" id="UP000184139"/>
    </source>
</evidence>
<dbReference type="InterPro" id="IPR050833">
    <property type="entry name" value="Poly_Biosynth_Transport"/>
</dbReference>
<keyword evidence="5 6" id="KW-0472">Membrane</keyword>
<feature type="transmembrane region" description="Helical" evidence="6">
    <location>
        <begin position="266"/>
        <end position="286"/>
    </location>
</feature>
<dbReference type="PANTHER" id="PTHR30250">
    <property type="entry name" value="PST FAMILY PREDICTED COLANIC ACID TRANSPORTER"/>
    <property type="match status" value="1"/>
</dbReference>
<sequence>MITGTLTALVCGLLLPILLPADKEHLMPAAYLFLLYIPLNHLALNLLGIDHGSGNFRWLNATRAALYPVYFSGLVLCWFLVADRVFWAVFSLLVANGAVVLLRLMARHGNLASGEAVVPARILLTESYPFVAASIITILYMQVDKVLLVWLLRAEEIGWYVAAFAAAGVVNVLNRALGIVQFSIAAQERPRYGFALIAVVLRRSTIFSLAAAGGLALLLPWLLPLVYGSEFQPAVVLSYILLPGMILAGLSEILTQALRGQGQPIAGILSKIFGLMVMGLSGFFMAKLWGARGIACGYFIGEVFVFLGLMFVSFRFYQDAVMSDLRLKAADFMFFRGKLSSKQF</sequence>
<keyword evidence="4 6" id="KW-1133">Transmembrane helix</keyword>
<proteinExistence type="predicted"/>
<evidence type="ECO:0000256" key="3">
    <source>
        <dbReference type="ARBA" id="ARBA00022692"/>
    </source>
</evidence>
<feature type="transmembrane region" description="Helical" evidence="6">
    <location>
        <begin position="87"/>
        <end position="106"/>
    </location>
</feature>
<evidence type="ECO:0000256" key="1">
    <source>
        <dbReference type="ARBA" id="ARBA00004651"/>
    </source>
</evidence>
<feature type="transmembrane region" description="Helical" evidence="6">
    <location>
        <begin position="298"/>
        <end position="317"/>
    </location>
</feature>